<reference evidence="1" key="2">
    <citation type="submission" date="2022-06" db="UniProtKB">
        <authorList>
            <consortium name="EnsemblMetazoa"/>
        </authorList>
    </citation>
    <scope>IDENTIFICATION</scope>
    <source>
        <strain evidence="1">PS312</strain>
    </source>
</reference>
<dbReference type="Proteomes" id="UP000005239">
    <property type="component" value="Unassembled WGS sequence"/>
</dbReference>
<keyword evidence="2" id="KW-1185">Reference proteome</keyword>
<dbReference type="AlphaFoldDB" id="A0A2A6CEC9"/>
<dbReference type="EnsemblMetazoa" id="PPA46356.1">
    <property type="protein sequence ID" value="PPA46356.1"/>
    <property type="gene ID" value="WBGene00284725"/>
</dbReference>
<proteinExistence type="predicted"/>
<accession>A0A2A6CEC9</accession>
<reference evidence="2" key="1">
    <citation type="journal article" date="2008" name="Nat. Genet.">
        <title>The Pristionchus pacificus genome provides a unique perspective on nematode lifestyle and parasitism.</title>
        <authorList>
            <person name="Dieterich C."/>
            <person name="Clifton S.W."/>
            <person name="Schuster L.N."/>
            <person name="Chinwalla A."/>
            <person name="Delehaunty K."/>
            <person name="Dinkelacker I."/>
            <person name="Fulton L."/>
            <person name="Fulton R."/>
            <person name="Godfrey J."/>
            <person name="Minx P."/>
            <person name="Mitreva M."/>
            <person name="Roeseler W."/>
            <person name="Tian H."/>
            <person name="Witte H."/>
            <person name="Yang S.P."/>
            <person name="Wilson R.K."/>
            <person name="Sommer R.J."/>
        </authorList>
    </citation>
    <scope>NUCLEOTIDE SEQUENCE [LARGE SCALE GENOMIC DNA]</scope>
    <source>
        <strain evidence="2">PS312</strain>
    </source>
</reference>
<gene>
    <name evidence="1" type="primary">WBGene00284725</name>
</gene>
<sequence length="77" mass="8448">MRRWLTNSAAQFHEDHPHRGLGQVAVVPGQTCEVRAAAAWNGCPTSRQFHAHEQLRSRLPSAEEADDEGMGGQTGLQ</sequence>
<name>A0A2A6CEC9_PRIPA</name>
<evidence type="ECO:0000313" key="2">
    <source>
        <dbReference type="Proteomes" id="UP000005239"/>
    </source>
</evidence>
<organism evidence="1 2">
    <name type="scientific">Pristionchus pacificus</name>
    <name type="common">Parasitic nematode worm</name>
    <dbReference type="NCBI Taxonomy" id="54126"/>
    <lineage>
        <taxon>Eukaryota</taxon>
        <taxon>Metazoa</taxon>
        <taxon>Ecdysozoa</taxon>
        <taxon>Nematoda</taxon>
        <taxon>Chromadorea</taxon>
        <taxon>Rhabditida</taxon>
        <taxon>Rhabditina</taxon>
        <taxon>Diplogasteromorpha</taxon>
        <taxon>Diplogasteroidea</taxon>
        <taxon>Neodiplogasteridae</taxon>
        <taxon>Pristionchus</taxon>
    </lineage>
</organism>
<evidence type="ECO:0000313" key="1">
    <source>
        <dbReference type="EnsemblMetazoa" id="PPA46356.1"/>
    </source>
</evidence>
<protein>
    <submittedName>
        <fullName evidence="1">Uncharacterized protein</fullName>
    </submittedName>
</protein>
<accession>A0A8R1Z7I8</accession>